<evidence type="ECO:0000256" key="1">
    <source>
        <dbReference type="SAM" id="Coils"/>
    </source>
</evidence>
<name>A0A562PTJ5_9BURK</name>
<proteinExistence type="predicted"/>
<reference evidence="3 6" key="3">
    <citation type="submission" date="2019-12" db="EMBL/GenBank/DDBJ databases">
        <title>Draft Genome Sequences of Six Type Strains of the Genus Massilia.</title>
        <authorList>
            <person name="Miess H."/>
            <person name="Frediansyah A."/>
            <person name="Goeker M."/>
            <person name="Gross H."/>
        </authorList>
    </citation>
    <scope>NUCLEOTIDE SEQUENCE [LARGE SCALE GENOMIC DNA]</scope>
    <source>
        <strain evidence="3 6">DSM 26639</strain>
    </source>
</reference>
<evidence type="ECO:0000313" key="4">
    <source>
        <dbReference type="EMBL" id="TWI47755.1"/>
    </source>
</evidence>
<dbReference type="EMBL" id="VLKW01000004">
    <property type="protein sequence ID" value="TWI47755.1"/>
    <property type="molecule type" value="Genomic_DNA"/>
</dbReference>
<dbReference type="Proteomes" id="UP000437862">
    <property type="component" value="Chromosome"/>
</dbReference>
<sequence>MKRLLLALIAACLLVGCAATSYKNARLSANRVQNGMTVAQAVEILGIPPSITGPDFVEWRRGNAQKYDGTIHGSIRYELKDGVIVNVPPEGIFSEAARQRVDEQRKAKAEADAKAKAERDAKNAEARAAAIAAEVAARQRAIIYCQDKAMCAKAFALAQVFVAQNADQKIQVATDTVIETYNPTDVGKVGMSVMKVPGKGASEMLVLTPSCKVSEYDRDGDYCRRRHTNLYLDFRAFMDERLVR</sequence>
<feature type="signal peptide" evidence="2">
    <location>
        <begin position="1"/>
        <end position="18"/>
    </location>
</feature>
<feature type="chain" id="PRO_5044617932" description="Lipoprotein SmpA/OmlA domain-containing protein" evidence="2">
    <location>
        <begin position="19"/>
        <end position="244"/>
    </location>
</feature>
<reference evidence="4 5" key="1">
    <citation type="journal article" date="2015" name="Stand. Genomic Sci.">
        <title>Genomic Encyclopedia of Bacterial and Archaeal Type Strains, Phase III: the genomes of soil and plant-associated and newly described type strains.</title>
        <authorList>
            <person name="Whitman W.B."/>
            <person name="Woyke T."/>
            <person name="Klenk H.P."/>
            <person name="Zhou Y."/>
            <person name="Lilburn T.G."/>
            <person name="Beck B.J."/>
            <person name="De Vos P."/>
            <person name="Vandamme P."/>
            <person name="Eisen J.A."/>
            <person name="Garrity G."/>
            <person name="Hugenholtz P."/>
            <person name="Kyrpides N.C."/>
        </authorList>
    </citation>
    <scope>NUCLEOTIDE SEQUENCE [LARGE SCALE GENOMIC DNA]</scope>
    <source>
        <strain evidence="4 5">CGMCC 1.10685</strain>
    </source>
</reference>
<keyword evidence="1" id="KW-0175">Coiled coil</keyword>
<keyword evidence="2" id="KW-0732">Signal</keyword>
<feature type="coiled-coil region" evidence="1">
    <location>
        <begin position="94"/>
        <end position="134"/>
    </location>
</feature>
<evidence type="ECO:0000313" key="3">
    <source>
        <dbReference type="EMBL" id="QGZ38980.1"/>
    </source>
</evidence>
<keyword evidence="6" id="KW-1185">Reference proteome</keyword>
<dbReference type="RefSeq" id="WP_145875827.1">
    <property type="nucleotide sequence ID" value="NZ_CP046904.1"/>
</dbReference>
<dbReference type="PROSITE" id="PS51257">
    <property type="entry name" value="PROKAR_LIPOPROTEIN"/>
    <property type="match status" value="1"/>
</dbReference>
<reference evidence="4" key="2">
    <citation type="submission" date="2019-07" db="EMBL/GenBank/DDBJ databases">
        <authorList>
            <person name="Whitman W."/>
            <person name="Huntemann M."/>
            <person name="Clum A."/>
            <person name="Pillay M."/>
            <person name="Palaniappan K."/>
            <person name="Varghese N."/>
            <person name="Mikhailova N."/>
            <person name="Stamatis D."/>
            <person name="Reddy T."/>
            <person name="Daum C."/>
            <person name="Shapiro N."/>
            <person name="Ivanova N."/>
            <person name="Kyrpides N."/>
            <person name="Woyke T."/>
        </authorList>
    </citation>
    <scope>NUCLEOTIDE SEQUENCE</scope>
    <source>
        <strain evidence="4">CGMCC 1.10685</strain>
    </source>
</reference>
<accession>A0A562PTJ5</accession>
<evidence type="ECO:0000256" key="2">
    <source>
        <dbReference type="SAM" id="SignalP"/>
    </source>
</evidence>
<evidence type="ECO:0000313" key="6">
    <source>
        <dbReference type="Proteomes" id="UP000437862"/>
    </source>
</evidence>
<dbReference type="AlphaFoldDB" id="A0A562PTJ5"/>
<organism evidence="4 5">
    <name type="scientific">Pseudoduganella flava</name>
    <dbReference type="NCBI Taxonomy" id="871742"/>
    <lineage>
        <taxon>Bacteria</taxon>
        <taxon>Pseudomonadati</taxon>
        <taxon>Pseudomonadota</taxon>
        <taxon>Betaproteobacteria</taxon>
        <taxon>Burkholderiales</taxon>
        <taxon>Oxalobacteraceae</taxon>
        <taxon>Telluria group</taxon>
        <taxon>Pseudoduganella</taxon>
    </lineage>
</organism>
<dbReference type="Proteomes" id="UP000315112">
    <property type="component" value="Unassembled WGS sequence"/>
</dbReference>
<dbReference type="EMBL" id="CP046904">
    <property type="protein sequence ID" value="QGZ38980.1"/>
    <property type="molecule type" value="Genomic_DNA"/>
</dbReference>
<evidence type="ECO:0000313" key="5">
    <source>
        <dbReference type="Proteomes" id="UP000315112"/>
    </source>
</evidence>
<dbReference type="OrthoDB" id="9108475at2"/>
<protein>
    <recommendedName>
        <fullName evidence="7">Lipoprotein SmpA/OmlA domain-containing protein</fullName>
    </recommendedName>
</protein>
<gene>
    <name evidence="3" type="ORF">GO485_07920</name>
    <name evidence="4" type="ORF">IP92_02816</name>
</gene>
<evidence type="ECO:0008006" key="7">
    <source>
        <dbReference type="Google" id="ProtNLM"/>
    </source>
</evidence>